<dbReference type="Proteomes" id="UP000786989">
    <property type="component" value="Unassembled WGS sequence"/>
</dbReference>
<evidence type="ECO:0008006" key="4">
    <source>
        <dbReference type="Google" id="ProtNLM"/>
    </source>
</evidence>
<dbReference type="Gene3D" id="4.10.1080.10">
    <property type="entry name" value="TSP type-3 repeat"/>
    <property type="match status" value="1"/>
</dbReference>
<organism evidence="2 3">
    <name type="scientific">Slackia equolifaciens</name>
    <dbReference type="NCBI Taxonomy" id="498718"/>
    <lineage>
        <taxon>Bacteria</taxon>
        <taxon>Bacillati</taxon>
        <taxon>Actinomycetota</taxon>
        <taxon>Coriobacteriia</taxon>
        <taxon>Eggerthellales</taxon>
        <taxon>Eggerthellaceae</taxon>
        <taxon>Slackia</taxon>
    </lineage>
</organism>
<evidence type="ECO:0000256" key="1">
    <source>
        <dbReference type="SAM" id="SignalP"/>
    </source>
</evidence>
<dbReference type="AlphaFoldDB" id="A0A9D2UWN5"/>
<gene>
    <name evidence="2" type="ORF">K8U77_04755</name>
</gene>
<feature type="chain" id="PRO_5038756490" description="Thrombospondin" evidence="1">
    <location>
        <begin position="39"/>
        <end position="221"/>
    </location>
</feature>
<evidence type="ECO:0000313" key="2">
    <source>
        <dbReference type="EMBL" id="HJF65413.1"/>
    </source>
</evidence>
<evidence type="ECO:0000313" key="3">
    <source>
        <dbReference type="Proteomes" id="UP000786989"/>
    </source>
</evidence>
<reference evidence="2" key="1">
    <citation type="journal article" date="2021" name="PeerJ">
        <title>Extensive microbial diversity within the chicken gut microbiome revealed by metagenomics and culture.</title>
        <authorList>
            <person name="Gilroy R."/>
            <person name="Ravi A."/>
            <person name="Getino M."/>
            <person name="Pursley I."/>
            <person name="Horton D.L."/>
            <person name="Alikhan N.F."/>
            <person name="Baker D."/>
            <person name="Gharbi K."/>
            <person name="Hall N."/>
            <person name="Watson M."/>
            <person name="Adriaenssens E.M."/>
            <person name="Foster-Nyarko E."/>
            <person name="Jarju S."/>
            <person name="Secka A."/>
            <person name="Antonio M."/>
            <person name="Oren A."/>
            <person name="Chaudhuri R.R."/>
            <person name="La Ragione R."/>
            <person name="Hildebrand F."/>
            <person name="Pallen M.J."/>
        </authorList>
    </citation>
    <scope>NUCLEOTIDE SEQUENCE</scope>
    <source>
        <strain evidence="2">ChiGjej6B6-11269</strain>
    </source>
</reference>
<accession>A0A9D2UWN5</accession>
<feature type="signal peptide" evidence="1">
    <location>
        <begin position="1"/>
        <end position="38"/>
    </location>
</feature>
<dbReference type="GO" id="GO:0005509">
    <property type="term" value="F:calcium ion binding"/>
    <property type="evidence" value="ECO:0007669"/>
    <property type="project" value="InterPro"/>
</dbReference>
<keyword evidence="1" id="KW-0732">Signal</keyword>
<sequence length="221" mass="21176">MKAKASMVSSEGKKAFGKRAWIAVATAALMVAAMGALAGCSANAAEGGEPAVQADASQAVAATQSALEQATVGSTARGAQATCSGYVDENGDGICDNCGTNSGSCAGFVDADGDGVCDNYGNGCYGHGSHGWCQGGACGGYVDADGDGVCDNCGANAGSCPGFVDADGDGVCDNYGNGAGAGYVDSNNDGVCDNYGTGAGNGYGCGNGGGHHGAGHGCGRW</sequence>
<protein>
    <recommendedName>
        <fullName evidence="4">Thrombospondin</fullName>
    </recommendedName>
</protein>
<proteinExistence type="predicted"/>
<name>A0A9D2UWN5_9ACTN</name>
<comment type="caution">
    <text evidence="2">The sequence shown here is derived from an EMBL/GenBank/DDBJ whole genome shotgun (WGS) entry which is preliminary data.</text>
</comment>
<dbReference type="InterPro" id="IPR028974">
    <property type="entry name" value="TSP_type-3_rpt"/>
</dbReference>
<dbReference type="EMBL" id="DYWI01000084">
    <property type="protein sequence ID" value="HJF65413.1"/>
    <property type="molecule type" value="Genomic_DNA"/>
</dbReference>
<reference evidence="2" key="2">
    <citation type="submission" date="2021-09" db="EMBL/GenBank/DDBJ databases">
        <authorList>
            <person name="Gilroy R."/>
        </authorList>
    </citation>
    <scope>NUCLEOTIDE SEQUENCE</scope>
    <source>
        <strain evidence="2">ChiGjej6B6-11269</strain>
    </source>
</reference>